<name>A0ABV6DUS7_9BACL</name>
<evidence type="ECO:0000313" key="3">
    <source>
        <dbReference type="Proteomes" id="UP001589776"/>
    </source>
</evidence>
<keyword evidence="1" id="KW-1133">Transmembrane helix</keyword>
<sequence>MQQKDPNNQSPWRAAGLVTALGLDIVVCTMIGYFAGSYAGKYFGSPTAWTVGGVLVGFAIGIITVVLMLKKFLEDNA</sequence>
<feature type="transmembrane region" description="Helical" evidence="1">
    <location>
        <begin position="47"/>
        <end position="69"/>
    </location>
</feature>
<dbReference type="EMBL" id="JBHLWN010000120">
    <property type="protein sequence ID" value="MFC0216404.1"/>
    <property type="molecule type" value="Genomic_DNA"/>
</dbReference>
<evidence type="ECO:0000256" key="1">
    <source>
        <dbReference type="SAM" id="Phobius"/>
    </source>
</evidence>
<reference evidence="2 3" key="1">
    <citation type="submission" date="2024-09" db="EMBL/GenBank/DDBJ databases">
        <authorList>
            <person name="Sun Q."/>
            <person name="Mori K."/>
        </authorList>
    </citation>
    <scope>NUCLEOTIDE SEQUENCE [LARGE SCALE GENOMIC DNA]</scope>
    <source>
        <strain evidence="2 3">CCM 7759</strain>
    </source>
</reference>
<organism evidence="2 3">
    <name type="scientific">Paenibacillus chartarius</name>
    <dbReference type="NCBI Taxonomy" id="747481"/>
    <lineage>
        <taxon>Bacteria</taxon>
        <taxon>Bacillati</taxon>
        <taxon>Bacillota</taxon>
        <taxon>Bacilli</taxon>
        <taxon>Bacillales</taxon>
        <taxon>Paenibacillaceae</taxon>
        <taxon>Paenibacillus</taxon>
    </lineage>
</organism>
<proteinExistence type="predicted"/>
<dbReference type="InterPro" id="IPR032820">
    <property type="entry name" value="ATPase_put"/>
</dbReference>
<dbReference type="RefSeq" id="WP_377474550.1">
    <property type="nucleotide sequence ID" value="NZ_JBHLWN010000120.1"/>
</dbReference>
<gene>
    <name evidence="2" type="ORF">ACFFK0_28815</name>
</gene>
<keyword evidence="1" id="KW-0472">Membrane</keyword>
<keyword evidence="1" id="KW-0812">Transmembrane</keyword>
<evidence type="ECO:0000313" key="2">
    <source>
        <dbReference type="EMBL" id="MFC0216404.1"/>
    </source>
</evidence>
<feature type="transmembrane region" description="Helical" evidence="1">
    <location>
        <begin position="12"/>
        <end position="35"/>
    </location>
</feature>
<dbReference type="Proteomes" id="UP001589776">
    <property type="component" value="Unassembled WGS sequence"/>
</dbReference>
<comment type="caution">
    <text evidence="2">The sequence shown here is derived from an EMBL/GenBank/DDBJ whole genome shotgun (WGS) entry which is preliminary data.</text>
</comment>
<dbReference type="Pfam" id="PF09527">
    <property type="entry name" value="ATPase_gene1"/>
    <property type="match status" value="1"/>
</dbReference>
<accession>A0ABV6DUS7</accession>
<keyword evidence="3" id="KW-1185">Reference proteome</keyword>
<protein>
    <submittedName>
        <fullName evidence="2">AtpZ/AtpI family protein</fullName>
    </submittedName>
</protein>